<sequence length="477" mass="52319">MAALAPSILMEDVVTSNYPADSTADEVSFEIGLDRSIRPDGQLSPEVIHEVNSPDAQTQLQSVTKIGRLLRSPKRSPYVAVQAVIRSGLIPILINMLSSPNTALGSEASRTVLNMTLGTSQQTSAIIFHGVIPKLIAASYSDIEEIKLNSLRALGNIAADSEESRDAFLDREAFWPALDILADPEDHSAKVVNTAAWVMETCTTPGTSESYNDTPTFGETIPVLCSFIRPKGKPKLLAIAVKVLRRLCITKMAADMIFDSEAVPRLVQFCTSKNDCLREEALLLLSRFAVGSEVKIQAILDNDILQALQTCINDHASSRWAAGFAASSIATGTTPQAKVFAQSSVLSLLTGMISNLGKETRTMYAAVTTLHNLANHGKTHHEILSSLAEADCIEVCCTTLRSTHPRTIEKSVQIIEYLIDTPWSRRENMIKRLEDSDGVRCLREVWLGDEEWIPTARATAHKLLRAYFPEFSKPRRV</sequence>
<dbReference type="PANTHER" id="PTHR23316">
    <property type="entry name" value="IMPORTIN ALPHA"/>
    <property type="match status" value="1"/>
</dbReference>
<dbReference type="OrthoDB" id="5559898at2759"/>
<dbReference type="SMART" id="SM00185">
    <property type="entry name" value="ARM"/>
    <property type="match status" value="4"/>
</dbReference>
<dbReference type="HOGENOM" id="CLU_041471_0_0_1"/>
<protein>
    <recommendedName>
        <fullName evidence="6">Armadillo repeat-containing protein 8</fullName>
    </recommendedName>
</protein>
<evidence type="ECO:0000256" key="1">
    <source>
        <dbReference type="ARBA" id="ARBA00010394"/>
    </source>
</evidence>
<evidence type="ECO:0000256" key="2">
    <source>
        <dbReference type="ARBA" id="ARBA00022448"/>
    </source>
</evidence>
<dbReference type="AlphaFoldDB" id="A0A0C3QIS8"/>
<keyword evidence="2" id="KW-0813">Transport</keyword>
<dbReference type="GO" id="GO:0015031">
    <property type="term" value="P:protein transport"/>
    <property type="evidence" value="ECO:0007669"/>
    <property type="project" value="UniProtKB-KW"/>
</dbReference>
<dbReference type="InterPro" id="IPR011989">
    <property type="entry name" value="ARM-like"/>
</dbReference>
<dbReference type="Pfam" id="PF00514">
    <property type="entry name" value="Arm"/>
    <property type="match status" value="1"/>
</dbReference>
<keyword evidence="5" id="KW-1185">Reference proteome</keyword>
<reference evidence="4 5" key="1">
    <citation type="submission" date="2014-04" db="EMBL/GenBank/DDBJ databases">
        <authorList>
            <consortium name="DOE Joint Genome Institute"/>
            <person name="Kuo A."/>
            <person name="Girlanda M."/>
            <person name="Perotto S."/>
            <person name="Kohler A."/>
            <person name="Nagy L.G."/>
            <person name="Floudas D."/>
            <person name="Copeland A."/>
            <person name="Barry K.W."/>
            <person name="Cichocki N."/>
            <person name="Veneault-Fourrey C."/>
            <person name="LaButti K."/>
            <person name="Lindquist E.A."/>
            <person name="Lipzen A."/>
            <person name="Lundell T."/>
            <person name="Morin E."/>
            <person name="Murat C."/>
            <person name="Sun H."/>
            <person name="Tunlid A."/>
            <person name="Henrissat B."/>
            <person name="Grigoriev I.V."/>
            <person name="Hibbett D.S."/>
            <person name="Martin F."/>
            <person name="Nordberg H.P."/>
            <person name="Cantor M.N."/>
            <person name="Hua S.X."/>
        </authorList>
    </citation>
    <scope>NUCLEOTIDE SEQUENCE [LARGE SCALE GENOMIC DNA]</scope>
    <source>
        <strain evidence="4 5">MUT 4182</strain>
    </source>
</reference>
<reference evidence="5" key="2">
    <citation type="submission" date="2015-01" db="EMBL/GenBank/DDBJ databases">
        <title>Evolutionary Origins and Diversification of the Mycorrhizal Mutualists.</title>
        <authorList>
            <consortium name="DOE Joint Genome Institute"/>
            <consortium name="Mycorrhizal Genomics Consortium"/>
            <person name="Kohler A."/>
            <person name="Kuo A."/>
            <person name="Nagy L.G."/>
            <person name="Floudas D."/>
            <person name="Copeland A."/>
            <person name="Barry K.W."/>
            <person name="Cichocki N."/>
            <person name="Veneault-Fourrey C."/>
            <person name="LaButti K."/>
            <person name="Lindquist E.A."/>
            <person name="Lipzen A."/>
            <person name="Lundell T."/>
            <person name="Morin E."/>
            <person name="Murat C."/>
            <person name="Riley R."/>
            <person name="Ohm R."/>
            <person name="Sun H."/>
            <person name="Tunlid A."/>
            <person name="Henrissat B."/>
            <person name="Grigoriev I.V."/>
            <person name="Hibbett D.S."/>
            <person name="Martin F."/>
        </authorList>
    </citation>
    <scope>NUCLEOTIDE SEQUENCE [LARGE SCALE GENOMIC DNA]</scope>
    <source>
        <strain evidence="5">MUT 4182</strain>
    </source>
</reference>
<keyword evidence="3" id="KW-0653">Protein transport</keyword>
<accession>A0A0C3QIS8</accession>
<dbReference type="Gene3D" id="1.25.10.10">
    <property type="entry name" value="Leucine-rich Repeat Variant"/>
    <property type="match status" value="1"/>
</dbReference>
<dbReference type="InterPro" id="IPR000225">
    <property type="entry name" value="Armadillo"/>
</dbReference>
<name>A0A0C3QIS8_9AGAM</name>
<dbReference type="InterPro" id="IPR016024">
    <property type="entry name" value="ARM-type_fold"/>
</dbReference>
<evidence type="ECO:0000313" key="4">
    <source>
        <dbReference type="EMBL" id="KIO32040.1"/>
    </source>
</evidence>
<dbReference type="EMBL" id="KN822958">
    <property type="protein sequence ID" value="KIO32040.1"/>
    <property type="molecule type" value="Genomic_DNA"/>
</dbReference>
<gene>
    <name evidence="4" type="ORF">M407DRAFT_216545</name>
</gene>
<comment type="similarity">
    <text evidence="1">Belongs to the importin alpha family.</text>
</comment>
<evidence type="ECO:0000256" key="3">
    <source>
        <dbReference type="ARBA" id="ARBA00022927"/>
    </source>
</evidence>
<evidence type="ECO:0000313" key="5">
    <source>
        <dbReference type="Proteomes" id="UP000054248"/>
    </source>
</evidence>
<organism evidence="4 5">
    <name type="scientific">Tulasnella calospora MUT 4182</name>
    <dbReference type="NCBI Taxonomy" id="1051891"/>
    <lineage>
        <taxon>Eukaryota</taxon>
        <taxon>Fungi</taxon>
        <taxon>Dikarya</taxon>
        <taxon>Basidiomycota</taxon>
        <taxon>Agaricomycotina</taxon>
        <taxon>Agaricomycetes</taxon>
        <taxon>Cantharellales</taxon>
        <taxon>Tulasnellaceae</taxon>
        <taxon>Tulasnella</taxon>
    </lineage>
</organism>
<dbReference type="SUPFAM" id="SSF48371">
    <property type="entry name" value="ARM repeat"/>
    <property type="match status" value="1"/>
</dbReference>
<evidence type="ECO:0008006" key="6">
    <source>
        <dbReference type="Google" id="ProtNLM"/>
    </source>
</evidence>
<proteinExistence type="inferred from homology"/>
<dbReference type="Proteomes" id="UP000054248">
    <property type="component" value="Unassembled WGS sequence"/>
</dbReference>
<dbReference type="STRING" id="1051891.A0A0C3QIS8"/>